<protein>
    <submittedName>
        <fullName evidence="1">Uncharacterized protein</fullName>
    </submittedName>
</protein>
<sequence>MELAVSNVRGKIDSGADKSSSREACWAVVPNIFDARSPCSRESGGSEFLSDSNRGNRVPQVGHFHRCLAVKIGALSKMKHGKKNSEESELVQTIGEGTNVLSDIACVRCRESKRGDEKVS</sequence>
<dbReference type="EMBL" id="BMAV01010178">
    <property type="protein sequence ID" value="GFY55086.1"/>
    <property type="molecule type" value="Genomic_DNA"/>
</dbReference>
<evidence type="ECO:0000313" key="2">
    <source>
        <dbReference type="Proteomes" id="UP000886998"/>
    </source>
</evidence>
<evidence type="ECO:0000313" key="1">
    <source>
        <dbReference type="EMBL" id="GFY55086.1"/>
    </source>
</evidence>
<accession>A0A8X6XKZ1</accession>
<keyword evidence="2" id="KW-1185">Reference proteome</keyword>
<dbReference type="Proteomes" id="UP000886998">
    <property type="component" value="Unassembled WGS sequence"/>
</dbReference>
<reference evidence="1" key="1">
    <citation type="submission" date="2020-08" db="EMBL/GenBank/DDBJ databases">
        <title>Multicomponent nature underlies the extraordinary mechanical properties of spider dragline silk.</title>
        <authorList>
            <person name="Kono N."/>
            <person name="Nakamura H."/>
            <person name="Mori M."/>
            <person name="Yoshida Y."/>
            <person name="Ohtoshi R."/>
            <person name="Malay A.D."/>
            <person name="Moran D.A.P."/>
            <person name="Tomita M."/>
            <person name="Numata K."/>
            <person name="Arakawa K."/>
        </authorList>
    </citation>
    <scope>NUCLEOTIDE SEQUENCE</scope>
</reference>
<organism evidence="1 2">
    <name type="scientific">Trichonephila inaurata madagascariensis</name>
    <dbReference type="NCBI Taxonomy" id="2747483"/>
    <lineage>
        <taxon>Eukaryota</taxon>
        <taxon>Metazoa</taxon>
        <taxon>Ecdysozoa</taxon>
        <taxon>Arthropoda</taxon>
        <taxon>Chelicerata</taxon>
        <taxon>Arachnida</taxon>
        <taxon>Araneae</taxon>
        <taxon>Araneomorphae</taxon>
        <taxon>Entelegynae</taxon>
        <taxon>Araneoidea</taxon>
        <taxon>Nephilidae</taxon>
        <taxon>Trichonephila</taxon>
        <taxon>Trichonephila inaurata</taxon>
    </lineage>
</organism>
<name>A0A8X6XKZ1_9ARAC</name>
<gene>
    <name evidence="1" type="ORF">TNIN_246871</name>
</gene>
<dbReference type="AlphaFoldDB" id="A0A8X6XKZ1"/>
<proteinExistence type="predicted"/>
<comment type="caution">
    <text evidence="1">The sequence shown here is derived from an EMBL/GenBank/DDBJ whole genome shotgun (WGS) entry which is preliminary data.</text>
</comment>